<comment type="caution">
    <text evidence="1">The sequence shown here is derived from an EMBL/GenBank/DDBJ whole genome shotgun (WGS) entry which is preliminary data.</text>
</comment>
<gene>
    <name evidence="1" type="ORF">M1L60_33960</name>
</gene>
<dbReference type="EMBL" id="JAMYJR010000038">
    <property type="protein sequence ID" value="MCO8275602.1"/>
    <property type="molecule type" value="Genomic_DNA"/>
</dbReference>
<evidence type="ECO:0000313" key="2">
    <source>
        <dbReference type="Proteomes" id="UP001523369"/>
    </source>
</evidence>
<reference evidence="1 2" key="1">
    <citation type="submission" date="2022-06" db="EMBL/GenBank/DDBJ databases">
        <title>New Species of the Genus Actinoplanes, ActinopZanes ferrugineus.</title>
        <authorList>
            <person name="Ding P."/>
        </authorList>
    </citation>
    <scope>NUCLEOTIDE SEQUENCE [LARGE SCALE GENOMIC DNA]</scope>
    <source>
        <strain evidence="1 2">TRM88003</strain>
    </source>
</reference>
<dbReference type="RefSeq" id="WP_253241664.1">
    <property type="nucleotide sequence ID" value="NZ_JAMYJR010000038.1"/>
</dbReference>
<keyword evidence="2" id="KW-1185">Reference proteome</keyword>
<protein>
    <submittedName>
        <fullName evidence="1">Uncharacterized protein</fullName>
    </submittedName>
</protein>
<organism evidence="1 2">
    <name type="scientific">Paractinoplanes aksuensis</name>
    <dbReference type="NCBI Taxonomy" id="2939490"/>
    <lineage>
        <taxon>Bacteria</taxon>
        <taxon>Bacillati</taxon>
        <taxon>Actinomycetota</taxon>
        <taxon>Actinomycetes</taxon>
        <taxon>Micromonosporales</taxon>
        <taxon>Micromonosporaceae</taxon>
        <taxon>Paractinoplanes</taxon>
    </lineage>
</organism>
<accession>A0ABT1DXU9</accession>
<sequence>MRNLFDRGEFLSAFLTRWYGEPDRDRRLGELDPAVPDELVSWHRDAAGWEQGIAFQDYPLPPEELRRRPDGKMVFWIENQGGYEWAADLTSASHEVLMADDEDWRSTGLGLRDFLIYVTLREAIMGGEHRVFVPSLPGADAEAILRDFTPLGLFSAAGPDPASRLHVGADALVEIATPPSGHPADERNVMFNIAAVDGPALDRYLAGIDQKYRTWG</sequence>
<evidence type="ECO:0000313" key="1">
    <source>
        <dbReference type="EMBL" id="MCO8275602.1"/>
    </source>
</evidence>
<dbReference type="Proteomes" id="UP001523369">
    <property type="component" value="Unassembled WGS sequence"/>
</dbReference>
<proteinExistence type="predicted"/>
<name>A0ABT1DXU9_9ACTN</name>